<proteinExistence type="predicted"/>
<evidence type="ECO:0000313" key="1">
    <source>
        <dbReference type="EMBL" id="KPJ72870.1"/>
    </source>
</evidence>
<sequence length="100" mass="11168">MKIEDLTKIHKVLGAGLVDHDGALIESRITFDYDAEKLGAMAARVIDRCKESLGIERTSVILYTQNIVLFTRETDKGIFFVVCQKDANLGLVKVKIDKLT</sequence>
<dbReference type="Proteomes" id="UP000051012">
    <property type="component" value="Unassembled WGS sequence"/>
</dbReference>
<dbReference type="Gene3D" id="3.30.450.30">
    <property type="entry name" value="Dynein light chain 2a, cytoplasmic"/>
    <property type="match status" value="1"/>
</dbReference>
<evidence type="ECO:0000313" key="2">
    <source>
        <dbReference type="Proteomes" id="UP000051012"/>
    </source>
</evidence>
<comment type="caution">
    <text evidence="1">The sequence shown here is derived from an EMBL/GenBank/DDBJ whole genome shotgun (WGS) entry which is preliminary data.</text>
</comment>
<gene>
    <name evidence="1" type="ORF">AMJ52_04880</name>
</gene>
<dbReference type="SUPFAM" id="SSF103196">
    <property type="entry name" value="Roadblock/LC7 domain"/>
    <property type="match status" value="1"/>
</dbReference>
<reference evidence="1 2" key="1">
    <citation type="journal article" date="2015" name="Microbiome">
        <title>Genomic resolution of linkages in carbon, nitrogen, and sulfur cycling among widespread estuary sediment bacteria.</title>
        <authorList>
            <person name="Baker B.J."/>
            <person name="Lazar C.S."/>
            <person name="Teske A.P."/>
            <person name="Dick G.J."/>
        </authorList>
    </citation>
    <scope>NUCLEOTIDE SEQUENCE [LARGE SCALE GENOMIC DNA]</scope>
    <source>
        <strain evidence="1">DG_78</strain>
    </source>
</reference>
<evidence type="ECO:0008006" key="3">
    <source>
        <dbReference type="Google" id="ProtNLM"/>
    </source>
</evidence>
<protein>
    <recommendedName>
        <fullName evidence="3">Roadblock/LAMTOR2 domain-containing protein</fullName>
    </recommendedName>
</protein>
<accession>A0A0S7YDZ1</accession>
<name>A0A0S7YDZ1_UNCT6</name>
<dbReference type="AlphaFoldDB" id="A0A0S7YDZ1"/>
<dbReference type="EMBL" id="LJNI01000051">
    <property type="protein sequence ID" value="KPJ72870.1"/>
    <property type="molecule type" value="Genomic_DNA"/>
</dbReference>
<organism evidence="1 2">
    <name type="scientific">candidate division TA06 bacterium DG_78</name>
    <dbReference type="NCBI Taxonomy" id="1703772"/>
    <lineage>
        <taxon>Bacteria</taxon>
        <taxon>Bacteria division TA06</taxon>
    </lineage>
</organism>